<evidence type="ECO:0000313" key="10">
    <source>
        <dbReference type="Proteomes" id="UP001220064"/>
    </source>
</evidence>
<keyword evidence="3" id="KW-1003">Cell membrane</keyword>
<comment type="subcellular location">
    <subcellularLocation>
        <location evidence="1 7">Cell membrane</location>
        <topology evidence="1 7">Multi-pass membrane protein</topology>
    </subcellularLocation>
</comment>
<dbReference type="InterPro" id="IPR000515">
    <property type="entry name" value="MetI-like"/>
</dbReference>
<evidence type="ECO:0000256" key="5">
    <source>
        <dbReference type="ARBA" id="ARBA00022989"/>
    </source>
</evidence>
<feature type="transmembrane region" description="Helical" evidence="7">
    <location>
        <begin position="12"/>
        <end position="31"/>
    </location>
</feature>
<keyword evidence="5 7" id="KW-1133">Transmembrane helix</keyword>
<evidence type="ECO:0000256" key="4">
    <source>
        <dbReference type="ARBA" id="ARBA00022692"/>
    </source>
</evidence>
<evidence type="ECO:0000256" key="3">
    <source>
        <dbReference type="ARBA" id="ARBA00022475"/>
    </source>
</evidence>
<dbReference type="EMBL" id="CP063189">
    <property type="protein sequence ID" value="WCZ33041.1"/>
    <property type="molecule type" value="Genomic_DNA"/>
</dbReference>
<reference evidence="9 10" key="1">
    <citation type="submission" date="2020-10" db="EMBL/GenBank/DDBJ databases">
        <title>Complete genome sequence of Corynebacterium massiliense DSM 45435, type strain of Corynebacterium massiliense.</title>
        <authorList>
            <person name="Busche T."/>
            <person name="Kalinowski J."/>
            <person name="Ruckert C."/>
        </authorList>
    </citation>
    <scope>NUCLEOTIDE SEQUENCE [LARGE SCALE GENOMIC DNA]</scope>
    <source>
        <strain evidence="9 10">DSM 45435</strain>
    </source>
</reference>
<dbReference type="Proteomes" id="UP001220064">
    <property type="component" value="Chromosome"/>
</dbReference>
<comment type="similarity">
    <text evidence="7">Belongs to the binding-protein-dependent transport system permease family.</text>
</comment>
<evidence type="ECO:0000313" key="9">
    <source>
        <dbReference type="EMBL" id="WCZ33041.1"/>
    </source>
</evidence>
<keyword evidence="6 7" id="KW-0472">Membrane</keyword>
<feature type="transmembrane region" description="Helical" evidence="7">
    <location>
        <begin position="103"/>
        <end position="126"/>
    </location>
</feature>
<protein>
    <submittedName>
        <fullName evidence="9">Glutathione transport system permease protein GsiC</fullName>
    </submittedName>
</protein>
<sequence length="320" mass="33938">MTGKDILRRIGQALIVLWATFTLAYVLLAALPGDAIVARYDDPSLGLNAEQLEAIRHTYGADQPLLSRYLSTLGGFLTGDFGVSVATGTSVSTLIADALPSTLLLATLAFLLGSVVAVGIAVAATFSRTRFLADAVRALPPVLISLPTFWIGILLIQVFSFHLRWVPVIGASTAQGLILPVIALSVPVAAQLSQVFVRSVDEVLAQPFVQTVRSRGASDSWVLWRNVARNAMLPTLTMAGLTFGELIGGSVVTESVFARQGIGAVTVDAVTNRDTAVLLAIVVLAATAFILINLVVDLLYPVLDPRLRAPRTQTARKAVK</sequence>
<feature type="transmembrane region" description="Helical" evidence="7">
    <location>
        <begin position="138"/>
        <end position="159"/>
    </location>
</feature>
<feature type="transmembrane region" description="Helical" evidence="7">
    <location>
        <begin position="165"/>
        <end position="190"/>
    </location>
</feature>
<dbReference type="PANTHER" id="PTHR43163:SF6">
    <property type="entry name" value="DIPEPTIDE TRANSPORT SYSTEM PERMEASE PROTEIN DPPB-RELATED"/>
    <property type="match status" value="1"/>
</dbReference>
<dbReference type="InterPro" id="IPR035906">
    <property type="entry name" value="MetI-like_sf"/>
</dbReference>
<evidence type="ECO:0000256" key="6">
    <source>
        <dbReference type="ARBA" id="ARBA00023136"/>
    </source>
</evidence>
<dbReference type="PROSITE" id="PS50928">
    <property type="entry name" value="ABC_TM1"/>
    <property type="match status" value="1"/>
</dbReference>
<dbReference type="Pfam" id="PF19300">
    <property type="entry name" value="BPD_transp_1_N"/>
    <property type="match status" value="1"/>
</dbReference>
<dbReference type="Pfam" id="PF00528">
    <property type="entry name" value="BPD_transp_1"/>
    <property type="match status" value="1"/>
</dbReference>
<dbReference type="Gene3D" id="1.10.3720.10">
    <property type="entry name" value="MetI-like"/>
    <property type="match status" value="1"/>
</dbReference>
<gene>
    <name evidence="9" type="primary">gsiC2</name>
    <name evidence="9" type="ORF">CMASS_08065</name>
</gene>
<organism evidence="9 10">
    <name type="scientific">Corynebacterium massiliense DSM 45435</name>
    <dbReference type="NCBI Taxonomy" id="1121364"/>
    <lineage>
        <taxon>Bacteria</taxon>
        <taxon>Bacillati</taxon>
        <taxon>Actinomycetota</taxon>
        <taxon>Actinomycetes</taxon>
        <taxon>Mycobacteriales</taxon>
        <taxon>Corynebacteriaceae</taxon>
        <taxon>Corynebacterium</taxon>
    </lineage>
</organism>
<feature type="domain" description="ABC transmembrane type-1" evidence="8">
    <location>
        <begin position="99"/>
        <end position="300"/>
    </location>
</feature>
<dbReference type="RefSeq" id="WP_022863725.1">
    <property type="nucleotide sequence ID" value="NZ_ATVG01000015.1"/>
</dbReference>
<evidence type="ECO:0000256" key="7">
    <source>
        <dbReference type="RuleBase" id="RU363032"/>
    </source>
</evidence>
<keyword evidence="2 7" id="KW-0813">Transport</keyword>
<accession>A0ABY7U9J6</accession>
<dbReference type="CDD" id="cd06261">
    <property type="entry name" value="TM_PBP2"/>
    <property type="match status" value="1"/>
</dbReference>
<evidence type="ECO:0000256" key="1">
    <source>
        <dbReference type="ARBA" id="ARBA00004651"/>
    </source>
</evidence>
<keyword evidence="10" id="KW-1185">Reference proteome</keyword>
<dbReference type="InterPro" id="IPR045621">
    <property type="entry name" value="BPD_transp_1_N"/>
</dbReference>
<keyword evidence="4 7" id="KW-0812">Transmembrane</keyword>
<proteinExistence type="inferred from homology"/>
<feature type="transmembrane region" description="Helical" evidence="7">
    <location>
        <begin position="276"/>
        <end position="296"/>
    </location>
</feature>
<dbReference type="SUPFAM" id="SSF161098">
    <property type="entry name" value="MetI-like"/>
    <property type="match status" value="1"/>
</dbReference>
<name>A0ABY7U9J6_9CORY</name>
<dbReference type="PANTHER" id="PTHR43163">
    <property type="entry name" value="DIPEPTIDE TRANSPORT SYSTEM PERMEASE PROTEIN DPPB-RELATED"/>
    <property type="match status" value="1"/>
</dbReference>
<evidence type="ECO:0000256" key="2">
    <source>
        <dbReference type="ARBA" id="ARBA00022448"/>
    </source>
</evidence>
<evidence type="ECO:0000259" key="8">
    <source>
        <dbReference type="PROSITE" id="PS50928"/>
    </source>
</evidence>